<dbReference type="PANTHER" id="PTHR20921">
    <property type="entry name" value="TRANSMEMBRANE PROTEIN 222"/>
    <property type="match status" value="1"/>
</dbReference>
<feature type="transmembrane region" description="Helical" evidence="1">
    <location>
        <begin position="12"/>
        <end position="32"/>
    </location>
</feature>
<sequence length="296" mass="31122">MGSVSGGRPYALVWTPIPIISWLMPFIGHLGVCASSGRTYDFAGPYTVNEDDLLFGRPMRFVTLNPRAARKCGAAGTASGGADGRTACCASVDAKEVGGGGNGHRNGCCDVESGSGKRCCEPGSCEATAEAAGGGAQERWSAPAKAGAAAGSTGRAGGGCGSGGCCGCSAPPEPVPEALQRCWDQRLAFAAATYRLMPYNLLTTNCHCFVAHFLNQIGYRGGGWNTVHLAALVCVSGRHVSLFALVYTWLPWLLLVTLGPYFGGLVFVWVYLGLCAPLTAWFLFYNYCIWRDLSFT</sequence>
<comment type="caution">
    <text evidence="2">The sequence shown here is derived from an EMBL/GenBank/DDBJ whole genome shotgun (WGS) entry which is preliminary data.</text>
</comment>
<keyword evidence="1" id="KW-0812">Transmembrane</keyword>
<dbReference type="AlphaFoldDB" id="A0A835W2L8"/>
<proteinExistence type="predicted"/>
<evidence type="ECO:0000313" key="3">
    <source>
        <dbReference type="Proteomes" id="UP000650467"/>
    </source>
</evidence>
<dbReference type="Proteomes" id="UP000650467">
    <property type="component" value="Unassembled WGS sequence"/>
</dbReference>
<dbReference type="PANTHER" id="PTHR20921:SF0">
    <property type="entry name" value="TRANSMEMBRANE PROTEIN 222"/>
    <property type="match status" value="1"/>
</dbReference>
<organism evidence="2 3">
    <name type="scientific">Chlamydomonas incerta</name>
    <dbReference type="NCBI Taxonomy" id="51695"/>
    <lineage>
        <taxon>Eukaryota</taxon>
        <taxon>Viridiplantae</taxon>
        <taxon>Chlorophyta</taxon>
        <taxon>core chlorophytes</taxon>
        <taxon>Chlorophyceae</taxon>
        <taxon>CS clade</taxon>
        <taxon>Chlamydomonadales</taxon>
        <taxon>Chlamydomonadaceae</taxon>
        <taxon>Chlamydomonas</taxon>
    </lineage>
</organism>
<keyword evidence="3" id="KW-1185">Reference proteome</keyword>
<dbReference type="GO" id="GO:0009723">
    <property type="term" value="P:response to ethylene"/>
    <property type="evidence" value="ECO:0007669"/>
    <property type="project" value="TreeGrafter"/>
</dbReference>
<reference evidence="2" key="1">
    <citation type="journal article" date="2020" name="bioRxiv">
        <title>Comparative genomics of Chlamydomonas.</title>
        <authorList>
            <person name="Craig R.J."/>
            <person name="Hasan A.R."/>
            <person name="Ness R.W."/>
            <person name="Keightley P.D."/>
        </authorList>
    </citation>
    <scope>NUCLEOTIDE SEQUENCE</scope>
    <source>
        <strain evidence="2">SAG 7.73</strain>
    </source>
</reference>
<dbReference type="GO" id="GO:0005794">
    <property type="term" value="C:Golgi apparatus"/>
    <property type="evidence" value="ECO:0007669"/>
    <property type="project" value="TreeGrafter"/>
</dbReference>
<keyword evidence="1" id="KW-0472">Membrane</keyword>
<feature type="transmembrane region" description="Helical" evidence="1">
    <location>
        <begin position="242"/>
        <end position="262"/>
    </location>
</feature>
<dbReference type="GO" id="GO:0010104">
    <property type="term" value="P:regulation of ethylene-activated signaling pathway"/>
    <property type="evidence" value="ECO:0007669"/>
    <property type="project" value="TreeGrafter"/>
</dbReference>
<dbReference type="Pfam" id="PF05608">
    <property type="entry name" value="RTE1"/>
    <property type="match status" value="2"/>
</dbReference>
<feature type="transmembrane region" description="Helical" evidence="1">
    <location>
        <begin position="268"/>
        <end position="290"/>
    </location>
</feature>
<name>A0A835W2L8_CHLIN</name>
<evidence type="ECO:0000313" key="2">
    <source>
        <dbReference type="EMBL" id="KAG2433736.1"/>
    </source>
</evidence>
<keyword evidence="1" id="KW-1133">Transmembrane helix</keyword>
<dbReference type="GO" id="GO:0005783">
    <property type="term" value="C:endoplasmic reticulum"/>
    <property type="evidence" value="ECO:0007669"/>
    <property type="project" value="TreeGrafter"/>
</dbReference>
<evidence type="ECO:0000256" key="1">
    <source>
        <dbReference type="SAM" id="Phobius"/>
    </source>
</evidence>
<dbReference type="OrthoDB" id="267284at2759"/>
<protein>
    <submittedName>
        <fullName evidence="2">Uncharacterized protein</fullName>
    </submittedName>
</protein>
<accession>A0A835W2L8</accession>
<gene>
    <name evidence="2" type="ORF">HXX76_008099</name>
</gene>
<dbReference type="EMBL" id="JAEHOC010000018">
    <property type="protein sequence ID" value="KAG2433736.1"/>
    <property type="molecule type" value="Genomic_DNA"/>
</dbReference>
<dbReference type="InterPro" id="IPR008496">
    <property type="entry name" value="TMEM222/RTE1"/>
</dbReference>